<accession>A0A3P7KJ65</accession>
<feature type="signal peptide" evidence="2">
    <location>
        <begin position="1"/>
        <end position="16"/>
    </location>
</feature>
<organism evidence="4 5">
    <name type="scientific">Strongylus vulgaris</name>
    <name type="common">Blood worm</name>
    <dbReference type="NCBI Taxonomy" id="40348"/>
    <lineage>
        <taxon>Eukaryota</taxon>
        <taxon>Metazoa</taxon>
        <taxon>Ecdysozoa</taxon>
        <taxon>Nematoda</taxon>
        <taxon>Chromadorea</taxon>
        <taxon>Rhabditida</taxon>
        <taxon>Rhabditina</taxon>
        <taxon>Rhabditomorpha</taxon>
        <taxon>Strongyloidea</taxon>
        <taxon>Strongylidae</taxon>
        <taxon>Strongylus</taxon>
    </lineage>
</organism>
<reference evidence="4 5" key="1">
    <citation type="submission" date="2018-11" db="EMBL/GenBank/DDBJ databases">
        <authorList>
            <consortium name="Pathogen Informatics"/>
        </authorList>
    </citation>
    <scope>NUCLEOTIDE SEQUENCE [LARGE SCALE GENOMIC DNA]</scope>
</reference>
<feature type="chain" id="PRO_5018091768" description="Peptidase A1 domain-containing protein" evidence="2">
    <location>
        <begin position="17"/>
        <end position="139"/>
    </location>
</feature>
<evidence type="ECO:0000256" key="2">
    <source>
        <dbReference type="SAM" id="SignalP"/>
    </source>
</evidence>
<dbReference type="PANTHER" id="PTHR47966">
    <property type="entry name" value="BETA-SITE APP-CLEAVING ENZYME, ISOFORM A-RELATED"/>
    <property type="match status" value="1"/>
</dbReference>
<dbReference type="AlphaFoldDB" id="A0A3P7KJ65"/>
<evidence type="ECO:0000313" key="4">
    <source>
        <dbReference type="EMBL" id="VDM70985.1"/>
    </source>
</evidence>
<dbReference type="InterPro" id="IPR021109">
    <property type="entry name" value="Peptidase_aspartic_dom_sf"/>
</dbReference>
<dbReference type="SUPFAM" id="SSF50630">
    <property type="entry name" value="Acid proteases"/>
    <property type="match status" value="1"/>
</dbReference>
<evidence type="ECO:0000256" key="1">
    <source>
        <dbReference type="ARBA" id="ARBA00007447"/>
    </source>
</evidence>
<keyword evidence="2" id="KW-0732">Signal</keyword>
<dbReference type="InterPro" id="IPR033121">
    <property type="entry name" value="PEPTIDASE_A1"/>
</dbReference>
<dbReference type="Gene3D" id="2.40.70.10">
    <property type="entry name" value="Acid Proteases"/>
    <property type="match status" value="1"/>
</dbReference>
<name>A0A3P7KJ65_STRVU</name>
<dbReference type="OrthoDB" id="2747330at2759"/>
<evidence type="ECO:0000259" key="3">
    <source>
        <dbReference type="PROSITE" id="PS51767"/>
    </source>
</evidence>
<comment type="similarity">
    <text evidence="1">Belongs to the peptidase A1 family.</text>
</comment>
<dbReference type="EMBL" id="UYYB01018395">
    <property type="protein sequence ID" value="VDM70985.1"/>
    <property type="molecule type" value="Genomic_DNA"/>
</dbReference>
<protein>
    <recommendedName>
        <fullName evidence="3">Peptidase A1 domain-containing protein</fullName>
    </recommendedName>
</protein>
<evidence type="ECO:0000313" key="5">
    <source>
        <dbReference type="Proteomes" id="UP000270094"/>
    </source>
</evidence>
<sequence length="139" mass="15815">MHTLLLLLAVIGCALPAVYKMNVKRITPPMVTMIRDGSWSRVVKGLKERQLQRLFSKGRDIYMNDLFGYYDVEYLGEINIGNPQQKFMVVLDTGSSTLWVPDGSCMKEPKRPKECSKTSLCDLGRELSNSDLDQPIIMR</sequence>
<proteinExistence type="inferred from homology"/>
<dbReference type="Pfam" id="PF00026">
    <property type="entry name" value="Asp"/>
    <property type="match status" value="1"/>
</dbReference>
<dbReference type="GO" id="GO:0004190">
    <property type="term" value="F:aspartic-type endopeptidase activity"/>
    <property type="evidence" value="ECO:0007669"/>
    <property type="project" value="InterPro"/>
</dbReference>
<feature type="domain" description="Peptidase A1" evidence="3">
    <location>
        <begin position="74"/>
        <end position="139"/>
    </location>
</feature>
<dbReference type="InterPro" id="IPR001461">
    <property type="entry name" value="Aspartic_peptidase_A1"/>
</dbReference>
<dbReference type="PANTHER" id="PTHR47966:SF51">
    <property type="entry name" value="BETA-SITE APP-CLEAVING ENZYME, ISOFORM A-RELATED"/>
    <property type="match status" value="1"/>
</dbReference>
<dbReference type="GO" id="GO:0006508">
    <property type="term" value="P:proteolysis"/>
    <property type="evidence" value="ECO:0007669"/>
    <property type="project" value="InterPro"/>
</dbReference>
<dbReference type="PROSITE" id="PS51767">
    <property type="entry name" value="PEPTIDASE_A1"/>
    <property type="match status" value="1"/>
</dbReference>
<keyword evidence="5" id="KW-1185">Reference proteome</keyword>
<dbReference type="InterPro" id="IPR001969">
    <property type="entry name" value="Aspartic_peptidase_AS"/>
</dbReference>
<dbReference type="PROSITE" id="PS00141">
    <property type="entry name" value="ASP_PROTEASE"/>
    <property type="match status" value="1"/>
</dbReference>
<gene>
    <name evidence="4" type="ORF">SVUK_LOCUS5983</name>
</gene>
<dbReference type="Proteomes" id="UP000270094">
    <property type="component" value="Unassembled WGS sequence"/>
</dbReference>